<dbReference type="InterPro" id="IPR000914">
    <property type="entry name" value="SBP_5_dom"/>
</dbReference>
<feature type="signal peptide" evidence="5">
    <location>
        <begin position="1"/>
        <end position="27"/>
    </location>
</feature>
<evidence type="ECO:0000256" key="4">
    <source>
        <dbReference type="ARBA" id="ARBA00022729"/>
    </source>
</evidence>
<dbReference type="GO" id="GO:0030288">
    <property type="term" value="C:outer membrane-bounded periplasmic space"/>
    <property type="evidence" value="ECO:0007669"/>
    <property type="project" value="TreeGrafter"/>
</dbReference>
<dbReference type="GO" id="GO:1904680">
    <property type="term" value="F:peptide transmembrane transporter activity"/>
    <property type="evidence" value="ECO:0007669"/>
    <property type="project" value="TreeGrafter"/>
</dbReference>
<proteinExistence type="inferred from homology"/>
<accession>A0A318JHB2</accession>
<dbReference type="PIRSF" id="PIRSF002741">
    <property type="entry name" value="MppA"/>
    <property type="match status" value="1"/>
</dbReference>
<dbReference type="RefSeq" id="WP_110313048.1">
    <property type="nucleotide sequence ID" value="NZ_QJKC01000003.1"/>
</dbReference>
<sequence>MSHNKSLRVAAAAVALALAGTTGFAMAAQVPAGVKLAAKQELTRNTGSEPESLDPVLAESVPANTITADLFEGLTATDSFGKVVPGVAESWKQTSPTTWVFKLRKNAKWSDGSAVTASDFVYGWQRFVEPKTASPYASTYGIFILNGKEITEGKKPASALGVKAVDKYTLEVQTPYPVPFMPSLVANTQLAPLPKATIDKFGKDWTKPGKMVSNGAFALKDWQVNSKVVVEKNPQYWDLKNVQLGKITYLPIEDHNADVKLYESGENDWVLELPSGTYDKYKTQYPKEIRNAPFLGLRYYSLNNKDPLLKDVRVRKALSMVIDRDILAKKVTADGQAPAYSAIVAGTAGADVTSYDWAKWPMAKRVEEAKKLLAEAGVKPGTKLKFAYNTSDYHKKMAIFAASEWKSKLGLNTELESLEFKVLLKKRHDADYQIARNGWVADYNDATTFLALVQCDNDQNDNKNCNAKAEALIKQGSDTTDQAKRKQLFTQAVKMIMDDYPMIPLLQYTAPRLVKSYVGGYGKNPMDRYRGKDLYIIQH</sequence>
<dbReference type="CDD" id="cd08504">
    <property type="entry name" value="PBP2_OppA"/>
    <property type="match status" value="1"/>
</dbReference>
<dbReference type="FunFam" id="3.90.76.10:FF:000001">
    <property type="entry name" value="Oligopeptide ABC transporter substrate-binding protein"/>
    <property type="match status" value="1"/>
</dbReference>
<comment type="subcellular location">
    <subcellularLocation>
        <location evidence="1">Cell envelope</location>
    </subcellularLocation>
</comment>
<keyword evidence="4 5" id="KW-0732">Signal</keyword>
<keyword evidence="3" id="KW-0813">Transport</keyword>
<evidence type="ECO:0000256" key="2">
    <source>
        <dbReference type="ARBA" id="ARBA00005695"/>
    </source>
</evidence>
<dbReference type="GO" id="GO:0043190">
    <property type="term" value="C:ATP-binding cassette (ABC) transporter complex"/>
    <property type="evidence" value="ECO:0007669"/>
    <property type="project" value="InterPro"/>
</dbReference>
<dbReference type="GO" id="GO:0015833">
    <property type="term" value="P:peptide transport"/>
    <property type="evidence" value="ECO:0007669"/>
    <property type="project" value="TreeGrafter"/>
</dbReference>
<name>A0A318JHB2_9NEIS</name>
<dbReference type="EMBL" id="QJKC01000003">
    <property type="protein sequence ID" value="PXX49969.1"/>
    <property type="molecule type" value="Genomic_DNA"/>
</dbReference>
<comment type="similarity">
    <text evidence="2">Belongs to the bacterial solute-binding protein 5 family.</text>
</comment>
<feature type="domain" description="Solute-binding protein family 5" evidence="6">
    <location>
        <begin position="82"/>
        <end position="457"/>
    </location>
</feature>
<evidence type="ECO:0000256" key="1">
    <source>
        <dbReference type="ARBA" id="ARBA00004196"/>
    </source>
</evidence>
<dbReference type="PANTHER" id="PTHR30290:SF10">
    <property type="entry name" value="PERIPLASMIC OLIGOPEPTIDE-BINDING PROTEIN-RELATED"/>
    <property type="match status" value="1"/>
</dbReference>
<feature type="chain" id="PRO_5016342100" evidence="5">
    <location>
        <begin position="28"/>
        <end position="539"/>
    </location>
</feature>
<dbReference type="InterPro" id="IPR030678">
    <property type="entry name" value="Peptide/Ni-bd"/>
</dbReference>
<dbReference type="InterPro" id="IPR039424">
    <property type="entry name" value="SBP_5"/>
</dbReference>
<gene>
    <name evidence="7" type="ORF">DFR38_103149</name>
</gene>
<dbReference type="OrthoDB" id="9801799at2"/>
<dbReference type="AlphaFoldDB" id="A0A318JHB2"/>
<evidence type="ECO:0000313" key="8">
    <source>
        <dbReference type="Proteomes" id="UP000248395"/>
    </source>
</evidence>
<evidence type="ECO:0000313" key="7">
    <source>
        <dbReference type="EMBL" id="PXX49969.1"/>
    </source>
</evidence>
<dbReference type="PANTHER" id="PTHR30290">
    <property type="entry name" value="PERIPLASMIC BINDING COMPONENT OF ABC TRANSPORTER"/>
    <property type="match status" value="1"/>
</dbReference>
<dbReference type="Pfam" id="PF00496">
    <property type="entry name" value="SBP_bac_5"/>
    <property type="match status" value="1"/>
</dbReference>
<organism evidence="7 8">
    <name type="scientific">Aquitalea magnusonii</name>
    <dbReference type="NCBI Taxonomy" id="332411"/>
    <lineage>
        <taxon>Bacteria</taxon>
        <taxon>Pseudomonadati</taxon>
        <taxon>Pseudomonadota</taxon>
        <taxon>Betaproteobacteria</taxon>
        <taxon>Neisseriales</taxon>
        <taxon>Chromobacteriaceae</taxon>
        <taxon>Aquitalea</taxon>
    </lineage>
</organism>
<reference evidence="7 8" key="1">
    <citation type="submission" date="2018-05" db="EMBL/GenBank/DDBJ databases">
        <title>Genomic Encyclopedia of Type Strains, Phase IV (KMG-IV): sequencing the most valuable type-strain genomes for metagenomic binning, comparative biology and taxonomic classification.</title>
        <authorList>
            <person name="Goeker M."/>
        </authorList>
    </citation>
    <scope>NUCLEOTIDE SEQUENCE [LARGE SCALE GENOMIC DNA]</scope>
    <source>
        <strain evidence="7 8">DSM 25134</strain>
    </source>
</reference>
<dbReference type="Gene3D" id="3.40.190.10">
    <property type="entry name" value="Periplasmic binding protein-like II"/>
    <property type="match status" value="1"/>
</dbReference>
<evidence type="ECO:0000259" key="6">
    <source>
        <dbReference type="Pfam" id="PF00496"/>
    </source>
</evidence>
<dbReference type="Proteomes" id="UP000248395">
    <property type="component" value="Unassembled WGS sequence"/>
</dbReference>
<dbReference type="FunFam" id="3.10.105.10:FF:000001">
    <property type="entry name" value="Oligopeptide ABC transporter, oligopeptide-binding protein"/>
    <property type="match status" value="1"/>
</dbReference>
<evidence type="ECO:0000256" key="5">
    <source>
        <dbReference type="SAM" id="SignalP"/>
    </source>
</evidence>
<comment type="caution">
    <text evidence="7">The sequence shown here is derived from an EMBL/GenBank/DDBJ whole genome shotgun (WGS) entry which is preliminary data.</text>
</comment>
<dbReference type="SUPFAM" id="SSF53850">
    <property type="entry name" value="Periplasmic binding protein-like II"/>
    <property type="match status" value="1"/>
</dbReference>
<evidence type="ECO:0000256" key="3">
    <source>
        <dbReference type="ARBA" id="ARBA00022448"/>
    </source>
</evidence>
<keyword evidence="8" id="KW-1185">Reference proteome</keyword>
<dbReference type="Gene3D" id="3.10.105.10">
    <property type="entry name" value="Dipeptide-binding Protein, Domain 3"/>
    <property type="match status" value="1"/>
</dbReference>
<protein>
    <submittedName>
        <fullName evidence="7">Oligopeptide transport system substrate-binding protein</fullName>
    </submittedName>
</protein>
<dbReference type="Gene3D" id="3.90.76.10">
    <property type="entry name" value="Dipeptide-binding Protein, Domain 1"/>
    <property type="match status" value="1"/>
</dbReference>